<keyword evidence="1" id="KW-1133">Transmembrane helix</keyword>
<evidence type="ECO:0000313" key="3">
    <source>
        <dbReference type="Proteomes" id="UP000016887"/>
    </source>
</evidence>
<keyword evidence="1" id="KW-0812">Transmembrane</keyword>
<dbReference type="AlphaFoldDB" id="U3TE78"/>
<feature type="transmembrane region" description="Helical" evidence="1">
    <location>
        <begin position="76"/>
        <end position="96"/>
    </location>
</feature>
<evidence type="ECO:0000313" key="2">
    <source>
        <dbReference type="EMBL" id="BAN90268.1"/>
    </source>
</evidence>
<sequence length="202" mass="21261">MVSGWSNFARLLQNQVYLDLGGFGEVVLKLTLGQLALASFAAWLYYMMKSHFVVREGAFLAEKDEDKRLLQILSRLFVASPMLVSAGVLSLAFLNPVLSAEIILTGLLTYLAAVAITLASGAAALSRLNAVSGRIEILLVSSGILINALTIATLGLLNPLGLAVQALGLFLAGERLLKRCSEACGPAAMAEADSVMHVLGTG</sequence>
<dbReference type="EMBL" id="AP012489">
    <property type="protein sequence ID" value="BAN90268.1"/>
    <property type="molecule type" value="Genomic_DNA"/>
</dbReference>
<dbReference type="Proteomes" id="UP000016887">
    <property type="component" value="Chromosome"/>
</dbReference>
<gene>
    <name evidence="2" type="ORF">ACAM_0799</name>
</gene>
<feature type="transmembrane region" description="Helical" evidence="1">
    <location>
        <begin position="102"/>
        <end position="125"/>
    </location>
</feature>
<feature type="transmembrane region" description="Helical" evidence="1">
    <location>
        <begin position="26"/>
        <end position="46"/>
    </location>
</feature>
<name>U3TE78_9CREN</name>
<protein>
    <submittedName>
        <fullName evidence="2">Uncharacterized protein</fullName>
    </submittedName>
</protein>
<keyword evidence="1" id="KW-0472">Membrane</keyword>
<reference evidence="2 3" key="1">
    <citation type="journal article" date="2013" name="Appl. Environ. Microbiol.">
        <title>Variation of the Virus-Related Elements within Syntenic Genomes of the Hyperthermophilic Archaeon Aeropyrum.</title>
        <authorList>
            <person name="Daifuku T."/>
            <person name="Yoshida T."/>
            <person name="Kitamura T."/>
            <person name="Kawaichi S."/>
            <person name="Inoue T."/>
            <person name="Nomura K."/>
            <person name="Yoshida Y."/>
            <person name="Kuno S."/>
            <person name="Sako Y."/>
        </authorList>
    </citation>
    <scope>NUCLEOTIDE SEQUENCE [LARGE SCALE GENOMIC DNA]</scope>
    <source>
        <strain evidence="2 3">SY1</strain>
    </source>
</reference>
<keyword evidence="3" id="KW-1185">Reference proteome</keyword>
<organism evidence="2 3">
    <name type="scientific">Aeropyrum camini SY1 = JCM 12091</name>
    <dbReference type="NCBI Taxonomy" id="1198449"/>
    <lineage>
        <taxon>Archaea</taxon>
        <taxon>Thermoproteota</taxon>
        <taxon>Thermoprotei</taxon>
        <taxon>Desulfurococcales</taxon>
        <taxon>Desulfurococcaceae</taxon>
        <taxon>Aeropyrum</taxon>
    </lineage>
</organism>
<proteinExistence type="predicted"/>
<dbReference type="KEGG" id="acj:ACAM_0799"/>
<feature type="transmembrane region" description="Helical" evidence="1">
    <location>
        <begin position="137"/>
        <end position="157"/>
    </location>
</feature>
<evidence type="ECO:0000256" key="1">
    <source>
        <dbReference type="SAM" id="Phobius"/>
    </source>
</evidence>
<accession>U3TE78</accession>